<name>A0A2K1XZJ3_POPTR</name>
<accession>A0A2K1XZJ3</accession>
<evidence type="ECO:0000313" key="1">
    <source>
        <dbReference type="EMBL" id="PNT06201.1"/>
    </source>
</evidence>
<gene>
    <name evidence="1" type="ORF">POPTR_013G017800</name>
</gene>
<reference evidence="1 2" key="1">
    <citation type="journal article" date="2006" name="Science">
        <title>The genome of black cottonwood, Populus trichocarpa (Torr. &amp; Gray).</title>
        <authorList>
            <person name="Tuskan G.A."/>
            <person name="Difazio S."/>
            <person name="Jansson S."/>
            <person name="Bohlmann J."/>
            <person name="Grigoriev I."/>
            <person name="Hellsten U."/>
            <person name="Putnam N."/>
            <person name="Ralph S."/>
            <person name="Rombauts S."/>
            <person name="Salamov A."/>
            <person name="Schein J."/>
            <person name="Sterck L."/>
            <person name="Aerts A."/>
            <person name="Bhalerao R.R."/>
            <person name="Bhalerao R.P."/>
            <person name="Blaudez D."/>
            <person name="Boerjan W."/>
            <person name="Brun A."/>
            <person name="Brunner A."/>
            <person name="Busov V."/>
            <person name="Campbell M."/>
            <person name="Carlson J."/>
            <person name="Chalot M."/>
            <person name="Chapman J."/>
            <person name="Chen G.L."/>
            <person name="Cooper D."/>
            <person name="Coutinho P.M."/>
            <person name="Couturier J."/>
            <person name="Covert S."/>
            <person name="Cronk Q."/>
            <person name="Cunningham R."/>
            <person name="Davis J."/>
            <person name="Degroeve S."/>
            <person name="Dejardin A."/>
            <person name="Depamphilis C."/>
            <person name="Detter J."/>
            <person name="Dirks B."/>
            <person name="Dubchak I."/>
            <person name="Duplessis S."/>
            <person name="Ehlting J."/>
            <person name="Ellis B."/>
            <person name="Gendler K."/>
            <person name="Goodstein D."/>
            <person name="Gribskov M."/>
            <person name="Grimwood J."/>
            <person name="Groover A."/>
            <person name="Gunter L."/>
            <person name="Hamberger B."/>
            <person name="Heinze B."/>
            <person name="Helariutta Y."/>
            <person name="Henrissat B."/>
            <person name="Holligan D."/>
            <person name="Holt R."/>
            <person name="Huang W."/>
            <person name="Islam-Faridi N."/>
            <person name="Jones S."/>
            <person name="Jones-Rhoades M."/>
            <person name="Jorgensen R."/>
            <person name="Joshi C."/>
            <person name="Kangasjarvi J."/>
            <person name="Karlsson J."/>
            <person name="Kelleher C."/>
            <person name="Kirkpatrick R."/>
            <person name="Kirst M."/>
            <person name="Kohler A."/>
            <person name="Kalluri U."/>
            <person name="Larimer F."/>
            <person name="Leebens-Mack J."/>
            <person name="Leple J.C."/>
            <person name="Locascio P."/>
            <person name="Lou Y."/>
            <person name="Lucas S."/>
            <person name="Martin F."/>
            <person name="Montanini B."/>
            <person name="Napoli C."/>
            <person name="Nelson D.R."/>
            <person name="Nelson C."/>
            <person name="Nieminen K."/>
            <person name="Nilsson O."/>
            <person name="Pereda V."/>
            <person name="Peter G."/>
            <person name="Philippe R."/>
            <person name="Pilate G."/>
            <person name="Poliakov A."/>
            <person name="Razumovskaya J."/>
            <person name="Richardson P."/>
            <person name="Rinaldi C."/>
            <person name="Ritland K."/>
            <person name="Rouze P."/>
            <person name="Ryaboy D."/>
            <person name="Schmutz J."/>
            <person name="Schrader J."/>
            <person name="Segerman B."/>
            <person name="Shin H."/>
            <person name="Siddiqui A."/>
            <person name="Sterky F."/>
            <person name="Terry A."/>
            <person name="Tsai C.J."/>
            <person name="Uberbacher E."/>
            <person name="Unneberg P."/>
            <person name="Vahala J."/>
            <person name="Wall K."/>
            <person name="Wessler S."/>
            <person name="Yang G."/>
            <person name="Yin T."/>
            <person name="Douglas C."/>
            <person name="Marra M."/>
            <person name="Sandberg G."/>
            <person name="Van de Peer Y."/>
            <person name="Rokhsar D."/>
        </authorList>
    </citation>
    <scope>NUCLEOTIDE SEQUENCE [LARGE SCALE GENOMIC DNA]</scope>
    <source>
        <strain evidence="2">cv. Nisqually</strain>
    </source>
</reference>
<dbReference type="STRING" id="3694.A0A2K1XZJ3"/>
<dbReference type="AlphaFoldDB" id="A0A2K1XZJ3"/>
<evidence type="ECO:0000313" key="2">
    <source>
        <dbReference type="Proteomes" id="UP000006729"/>
    </source>
</evidence>
<organism evidence="1 2">
    <name type="scientific">Populus trichocarpa</name>
    <name type="common">Western balsam poplar</name>
    <name type="synonym">Populus balsamifera subsp. trichocarpa</name>
    <dbReference type="NCBI Taxonomy" id="3694"/>
    <lineage>
        <taxon>Eukaryota</taxon>
        <taxon>Viridiplantae</taxon>
        <taxon>Streptophyta</taxon>
        <taxon>Embryophyta</taxon>
        <taxon>Tracheophyta</taxon>
        <taxon>Spermatophyta</taxon>
        <taxon>Magnoliopsida</taxon>
        <taxon>eudicotyledons</taxon>
        <taxon>Gunneridae</taxon>
        <taxon>Pentapetalae</taxon>
        <taxon>rosids</taxon>
        <taxon>fabids</taxon>
        <taxon>Malpighiales</taxon>
        <taxon>Salicaceae</taxon>
        <taxon>Saliceae</taxon>
        <taxon>Populus</taxon>
    </lineage>
</organism>
<sequence>MDRPLMGFGLYCIRKVYMPNPCSYYHLSIPRFGIGSSGQENLIHLLRSWVAGAHLACDFPRLLQATDDEYEPKEPFFGEDQPDD</sequence>
<proteinExistence type="predicted"/>
<dbReference type="Proteomes" id="UP000006729">
    <property type="component" value="Chromosome 13"/>
</dbReference>
<dbReference type="EMBL" id="CM009302">
    <property type="protein sequence ID" value="PNT06201.1"/>
    <property type="molecule type" value="Genomic_DNA"/>
</dbReference>
<keyword evidence="2" id="KW-1185">Reference proteome</keyword>
<dbReference type="InParanoid" id="A0A2K1XZJ3"/>
<protein>
    <submittedName>
        <fullName evidence="1">Uncharacterized protein</fullName>
    </submittedName>
</protein>